<evidence type="ECO:0000313" key="2">
    <source>
        <dbReference type="Proteomes" id="UP000676336"/>
    </source>
</evidence>
<comment type="caution">
    <text evidence="1">The sequence shown here is derived from an EMBL/GenBank/DDBJ whole genome shotgun (WGS) entry which is preliminary data.</text>
</comment>
<protein>
    <submittedName>
        <fullName evidence="1">Uncharacterized protein</fullName>
    </submittedName>
</protein>
<evidence type="ECO:0000313" key="1">
    <source>
        <dbReference type="EMBL" id="CAF5222012.1"/>
    </source>
</evidence>
<sequence>IDLDLTLKKVTNDERSHSDTDNLWQKTLLCHQQYQMNRKQMVEYKCSVDWVEGQNVLKLQEIDQAKNER</sequence>
<feature type="non-terminal residue" evidence="1">
    <location>
        <position position="1"/>
    </location>
</feature>
<reference evidence="1" key="1">
    <citation type="submission" date="2021-02" db="EMBL/GenBank/DDBJ databases">
        <authorList>
            <person name="Nowell W R."/>
        </authorList>
    </citation>
    <scope>NUCLEOTIDE SEQUENCE</scope>
</reference>
<dbReference type="Proteomes" id="UP000676336">
    <property type="component" value="Unassembled WGS sequence"/>
</dbReference>
<proteinExistence type="predicted"/>
<organism evidence="1 2">
    <name type="scientific">Rotaria magnacalcarata</name>
    <dbReference type="NCBI Taxonomy" id="392030"/>
    <lineage>
        <taxon>Eukaryota</taxon>
        <taxon>Metazoa</taxon>
        <taxon>Spiralia</taxon>
        <taxon>Gnathifera</taxon>
        <taxon>Rotifera</taxon>
        <taxon>Eurotatoria</taxon>
        <taxon>Bdelloidea</taxon>
        <taxon>Philodinida</taxon>
        <taxon>Philodinidae</taxon>
        <taxon>Rotaria</taxon>
    </lineage>
</organism>
<accession>A0A8S3JYE7</accession>
<dbReference type="AlphaFoldDB" id="A0A8S3JYE7"/>
<gene>
    <name evidence="1" type="ORF">SMN809_LOCUS82640</name>
</gene>
<dbReference type="EMBL" id="CAJOBI010352404">
    <property type="protein sequence ID" value="CAF5222012.1"/>
    <property type="molecule type" value="Genomic_DNA"/>
</dbReference>
<name>A0A8S3JYE7_9BILA</name>